<comment type="caution">
    <text evidence="2">The sequence shown here is derived from an EMBL/GenBank/DDBJ whole genome shotgun (WGS) entry which is preliminary data.</text>
</comment>
<gene>
    <name evidence="2" type="ORF">AUR66_05825</name>
</gene>
<keyword evidence="2" id="KW-0378">Hydrolase</keyword>
<evidence type="ECO:0000259" key="1">
    <source>
        <dbReference type="Pfam" id="PF00561"/>
    </source>
</evidence>
<keyword evidence="3" id="KW-1185">Reference proteome</keyword>
<protein>
    <submittedName>
        <fullName evidence="2">Alpha/beta hydrolase</fullName>
    </submittedName>
</protein>
<dbReference type="EMBL" id="LOPV01000017">
    <property type="protein sequence ID" value="KTG30854.1"/>
    <property type="molecule type" value="Genomic_DNA"/>
</dbReference>
<dbReference type="Pfam" id="PF00561">
    <property type="entry name" value="Abhydrolase_1"/>
    <property type="match status" value="1"/>
</dbReference>
<accession>A0A0W1SWL3</accession>
<dbReference type="InterPro" id="IPR029058">
    <property type="entry name" value="AB_hydrolase_fold"/>
</dbReference>
<dbReference type="AlphaFoldDB" id="A0A0W1SWL3"/>
<feature type="domain" description="AB hydrolase-1" evidence="1">
    <location>
        <begin position="74"/>
        <end position="251"/>
    </location>
</feature>
<dbReference type="InterPro" id="IPR000073">
    <property type="entry name" value="AB_hydrolase_1"/>
</dbReference>
<evidence type="ECO:0000313" key="2">
    <source>
        <dbReference type="EMBL" id="KTG30854.1"/>
    </source>
</evidence>
<sequence>MDLDYGMLGGRRPYYRFGDTDGDPLLVLPGLSDAFQRGEPNRGIAMALTGLYREFSDRDVWVVGRRRHLPVGSSTRDMAAAYATIVDEHDLWPADVVGVSLGGLVAQYLAADYPDYVGSVAIVSAGTRLGGHGEAAVKRWRNWAGKGKWTDVLADTEREVADGYEKTIAPPLIQLAGRVADFRPEVPADVVLSCTASLEHDSREILETIDAPTLVAAGDSDRLFPEPRIREVKDGIDDATLALFKGVGHNLATSKPRELNGVVSRFFDGFRGDGLYP</sequence>
<dbReference type="InterPro" id="IPR050471">
    <property type="entry name" value="AB_hydrolase"/>
</dbReference>
<organism evidence="2 3">
    <name type="scientific">Haloferax profundi</name>
    <dbReference type="NCBI Taxonomy" id="1544718"/>
    <lineage>
        <taxon>Archaea</taxon>
        <taxon>Methanobacteriati</taxon>
        <taxon>Methanobacteriota</taxon>
        <taxon>Stenosarchaea group</taxon>
        <taxon>Halobacteria</taxon>
        <taxon>Halobacteriales</taxon>
        <taxon>Haloferacaceae</taxon>
        <taxon>Haloferax</taxon>
    </lineage>
</organism>
<evidence type="ECO:0000313" key="3">
    <source>
        <dbReference type="Proteomes" id="UP000053157"/>
    </source>
</evidence>
<dbReference type="GO" id="GO:0016787">
    <property type="term" value="F:hydrolase activity"/>
    <property type="evidence" value="ECO:0007669"/>
    <property type="project" value="UniProtKB-KW"/>
</dbReference>
<reference evidence="2 3" key="1">
    <citation type="submission" date="2015-12" db="EMBL/GenBank/DDBJ databases">
        <title>Haloferax profundi sp. nov. isolated from the Discovery deep brine-seawater interface in the Red Sea.</title>
        <authorList>
            <person name="Zhang G."/>
            <person name="Stingl U."/>
            <person name="Rashid M."/>
        </authorList>
    </citation>
    <scope>NUCLEOTIDE SEQUENCE [LARGE SCALE GENOMIC DNA]</scope>
    <source>
        <strain evidence="2 3">SB29</strain>
    </source>
</reference>
<dbReference type="RefSeq" id="WP_058570625.1">
    <property type="nucleotide sequence ID" value="NZ_LOPV01000017.1"/>
</dbReference>
<name>A0A0W1SWL3_9EURY</name>
<dbReference type="OrthoDB" id="7466at2157"/>
<dbReference type="PANTHER" id="PTHR43433">
    <property type="entry name" value="HYDROLASE, ALPHA/BETA FOLD FAMILY PROTEIN"/>
    <property type="match status" value="1"/>
</dbReference>
<dbReference type="Gene3D" id="3.40.50.1820">
    <property type="entry name" value="alpha/beta hydrolase"/>
    <property type="match status" value="1"/>
</dbReference>
<dbReference type="PRINTS" id="PR00111">
    <property type="entry name" value="ABHYDROLASE"/>
</dbReference>
<proteinExistence type="predicted"/>
<dbReference type="SUPFAM" id="SSF53474">
    <property type="entry name" value="alpha/beta-Hydrolases"/>
    <property type="match status" value="1"/>
</dbReference>
<dbReference type="Proteomes" id="UP000053157">
    <property type="component" value="Unassembled WGS sequence"/>
</dbReference>
<dbReference type="PANTHER" id="PTHR43433:SF1">
    <property type="entry name" value="BLL5160 PROTEIN"/>
    <property type="match status" value="1"/>
</dbReference>